<dbReference type="Proteomes" id="UP000010953">
    <property type="component" value="Unassembled WGS sequence"/>
</dbReference>
<dbReference type="InterPro" id="IPR017850">
    <property type="entry name" value="Alkaline_phosphatase_core_sf"/>
</dbReference>
<dbReference type="PANTHER" id="PTHR43751:SF1">
    <property type="entry name" value="SULFATASE ATSG-RELATED"/>
    <property type="match status" value="1"/>
</dbReference>
<dbReference type="CDD" id="cd16027">
    <property type="entry name" value="SGSH"/>
    <property type="match status" value="1"/>
</dbReference>
<comment type="caution">
    <text evidence="4">The sequence shown here is derived from an EMBL/GenBank/DDBJ whole genome shotgun (WGS) entry which is preliminary data.</text>
</comment>
<dbReference type="EMBL" id="AMZY02000013">
    <property type="protein sequence ID" value="EMS32593.1"/>
    <property type="molecule type" value="Genomic_DNA"/>
</dbReference>
<reference evidence="4" key="1">
    <citation type="submission" date="2013-01" db="EMBL/GenBank/DDBJ databases">
        <title>Genome assembly of Mariniradius saccharolyticus AK6.</title>
        <authorList>
            <person name="Vaidya B."/>
            <person name="Khatri I."/>
            <person name="Tanuku N.R.S."/>
            <person name="Subramanian S."/>
            <person name="Pinnaka A."/>
        </authorList>
    </citation>
    <scope>NUCLEOTIDE SEQUENCE [LARGE SCALE GENOMIC DNA]</scope>
    <source>
        <strain evidence="4">AK6</strain>
    </source>
</reference>
<dbReference type="InterPro" id="IPR052701">
    <property type="entry name" value="GAG_Ulvan_Degrading_Sulfatases"/>
</dbReference>
<dbReference type="AlphaFoldDB" id="M7XDD2"/>
<keyword evidence="2" id="KW-0378">Hydrolase</keyword>
<name>M7XDD2_9BACT</name>
<gene>
    <name evidence="4" type="ORF">C943_01320</name>
</gene>
<dbReference type="InterPro" id="IPR000917">
    <property type="entry name" value="Sulfatase_N"/>
</dbReference>
<dbReference type="InParanoid" id="M7XDD2"/>
<dbReference type="GO" id="GO:0016787">
    <property type="term" value="F:hydrolase activity"/>
    <property type="evidence" value="ECO:0007669"/>
    <property type="project" value="UniProtKB-KW"/>
</dbReference>
<proteinExistence type="inferred from homology"/>
<feature type="domain" description="Sulfatase N-terminal" evidence="3">
    <location>
        <begin position="86"/>
        <end position="380"/>
    </location>
</feature>
<evidence type="ECO:0000256" key="2">
    <source>
        <dbReference type="ARBA" id="ARBA00022801"/>
    </source>
</evidence>
<dbReference type="SUPFAM" id="SSF53649">
    <property type="entry name" value="Alkaline phosphatase-like"/>
    <property type="match status" value="1"/>
</dbReference>
<evidence type="ECO:0000256" key="1">
    <source>
        <dbReference type="ARBA" id="ARBA00008779"/>
    </source>
</evidence>
<dbReference type="eggNOG" id="COG3119">
    <property type="taxonomic scope" value="Bacteria"/>
</dbReference>
<dbReference type="Pfam" id="PF00884">
    <property type="entry name" value="Sulfatase"/>
    <property type="match status" value="1"/>
</dbReference>
<organism evidence="4 5">
    <name type="scientific">Mariniradius saccharolyticus AK6</name>
    <dbReference type="NCBI Taxonomy" id="1239962"/>
    <lineage>
        <taxon>Bacteria</taxon>
        <taxon>Pseudomonadati</taxon>
        <taxon>Bacteroidota</taxon>
        <taxon>Cytophagia</taxon>
        <taxon>Cytophagales</taxon>
        <taxon>Cyclobacteriaceae</taxon>
        <taxon>Mariniradius</taxon>
    </lineage>
</organism>
<dbReference type="PANTHER" id="PTHR43751">
    <property type="entry name" value="SULFATASE"/>
    <property type="match status" value="1"/>
</dbReference>
<protein>
    <submittedName>
        <fullName evidence="4">Choline-sulfatase</fullName>
    </submittedName>
</protein>
<evidence type="ECO:0000259" key="3">
    <source>
        <dbReference type="Pfam" id="PF00884"/>
    </source>
</evidence>
<accession>M7XDD2</accession>
<dbReference type="STRING" id="1239962.C943_01320"/>
<comment type="similarity">
    <text evidence="1">Belongs to the sulfatase family.</text>
</comment>
<evidence type="ECO:0000313" key="5">
    <source>
        <dbReference type="Proteomes" id="UP000010953"/>
    </source>
</evidence>
<keyword evidence="5" id="KW-1185">Reference proteome</keyword>
<dbReference type="PROSITE" id="PS00523">
    <property type="entry name" value="SULFATASE_1"/>
    <property type="match status" value="1"/>
</dbReference>
<dbReference type="InterPro" id="IPR024607">
    <property type="entry name" value="Sulfatase_CS"/>
</dbReference>
<dbReference type="Gene3D" id="3.40.720.10">
    <property type="entry name" value="Alkaline Phosphatase, subunit A"/>
    <property type="match status" value="1"/>
</dbReference>
<evidence type="ECO:0000313" key="4">
    <source>
        <dbReference type="EMBL" id="EMS32593.1"/>
    </source>
</evidence>
<sequence>MFFSYPHPVSGAFDLAFGRIQKNLVANTLKLLGSSEGNLPLGKEDLRSFPFFASLRETNDRVMKHFLVMVLMGLFGVAAAQSGEQPNILWISVEDISLLLSMYGDGMVSTPHLDRLAREGMTFTQAYATAGVCAPSRSSIITGMYPVSIGTHNMCTGPHYAFREPENETYKSYYGQKDIRGRNVPEYAAVPPPYVKCFTEYLRAAGYFTSNAAKTDYQFNAPITAWDEIGRDAHFRNRKPGQPFFSVFNFEITHESRVFMKKEDPMLADTAKVPLPDYFPLLPIVKRDVGRVYSNIVELDAQIGKLLAELEEAGLIDKTIILFWSDHGGPLLRQKRAVGNSGLHVPLMVRFPDKRNAGTRVDQIVSLMDLGPTVLSLAHIPVPSYMQGKAFLGKYKAATPHRYAFGSADRFDEAVDMSRSAIDGRFVYIRNFRPELPLIYRNAYREQIDMTKTLIEMDLAGDLKGDAAYIFMKTKPVEELYDLANDPYEVYNLAEDPVYREKLEELRGALARWQLEVGDLGFVPEHDLVEMMWPGMVQPETAGVVFEQKGKELHLRSRTEGASIAYQVGEEIGGKAWRLYHQPIPAGQKVAARAVRIGYKTSGVSVWDCVSS</sequence>